<evidence type="ECO:0000256" key="8">
    <source>
        <dbReference type="SAM" id="MobiDB-lite"/>
    </source>
</evidence>
<feature type="binding site" evidence="6">
    <location>
        <position position="258"/>
    </location>
    <ligand>
        <name>chlorophyll a</name>
        <dbReference type="ChEBI" id="CHEBI:58416"/>
        <label>6</label>
    </ligand>
</feature>
<evidence type="ECO:0000256" key="5">
    <source>
        <dbReference type="ARBA" id="ARBA00022991"/>
    </source>
</evidence>
<proteinExistence type="inferred from homology"/>
<evidence type="ECO:0000256" key="6">
    <source>
        <dbReference type="PIRSR" id="PIRSR601344-1"/>
    </source>
</evidence>
<evidence type="ECO:0000313" key="10">
    <source>
        <dbReference type="Proteomes" id="UP000256970"/>
    </source>
</evidence>
<dbReference type="Proteomes" id="UP000256970">
    <property type="component" value="Unassembled WGS sequence"/>
</dbReference>
<dbReference type="SUPFAM" id="SSF103511">
    <property type="entry name" value="Chlorophyll a-b binding protein"/>
    <property type="match status" value="2"/>
</dbReference>
<dbReference type="InterPro" id="IPR001344">
    <property type="entry name" value="Chloro_AB-bd_pln"/>
</dbReference>
<keyword evidence="3 7" id="KW-0602">Photosynthesis</keyword>
<keyword evidence="10" id="KW-1185">Reference proteome</keyword>
<keyword evidence="7" id="KW-1133">Transmembrane helix</keyword>
<keyword evidence="1 6" id="KW-0148">Chlorophyll</keyword>
<evidence type="ECO:0000256" key="7">
    <source>
        <dbReference type="RuleBase" id="RU363080"/>
    </source>
</evidence>
<dbReference type="Gene3D" id="1.10.3460.10">
    <property type="entry name" value="Chlorophyll a/b binding protein domain"/>
    <property type="match status" value="1"/>
</dbReference>
<evidence type="ECO:0000313" key="9">
    <source>
        <dbReference type="EMBL" id="SZX65165.1"/>
    </source>
</evidence>
<keyword evidence="7" id="KW-0603">Photosystem I</keyword>
<comment type="function">
    <text evidence="7">The light-harvesting complex (LHC) functions as a light receptor, it captures and delivers excitation energy to photosystems with which it is closely associated.</text>
</comment>
<keyword evidence="5 7" id="KW-0157">Chromophore</keyword>
<gene>
    <name evidence="9" type="ORF">BQ4739_LOCUS5615</name>
</gene>
<evidence type="ECO:0000256" key="3">
    <source>
        <dbReference type="ARBA" id="ARBA00022531"/>
    </source>
</evidence>
<feature type="binding site" evidence="6">
    <location>
        <position position="99"/>
    </location>
    <ligand>
        <name>chlorophyll a</name>
        <dbReference type="ChEBI" id="CHEBI:58416"/>
        <label>1</label>
    </ligand>
</feature>
<comment type="similarity">
    <text evidence="7">Belongs to the light-harvesting chlorophyll a/b-binding (LHC) protein family.</text>
</comment>
<keyword evidence="7" id="KW-0793">Thylakoid</keyword>
<feature type="binding site" evidence="6">
    <location>
        <position position="162"/>
    </location>
    <ligand>
        <name>chlorophyll a</name>
        <dbReference type="ChEBI" id="CHEBI:58416"/>
        <label>1</label>
    </ligand>
</feature>
<evidence type="ECO:0000256" key="1">
    <source>
        <dbReference type="ARBA" id="ARBA00022494"/>
    </source>
</evidence>
<sequence>MQQLSRSPLSVECRKKPHTGNGLDPISSRSRHQRPALHRSPNLTGSSRFRRKALGPNSGNSSSSSRAKEAGSSRSRDKRAEAAVAGYGWRQMVPGDSGWDLLKLRKSDVKTFNKFREIEVIHARWAMLGVISILLGDVVDGSPFPSQPLSFASAAPWGAVLLLSLALIESYRLAALWGEQDFEKRTYPGRWFDFLGFTGRPAKQQQPAEQQQPPGLGLWASWVGGLPGWLAGGWWYSRREMTEVELLDMKSMELRNGRLAMVSFIGCCMASALTGKGPITLLFEHIGDPLHNTIVQTLQ</sequence>
<evidence type="ECO:0000256" key="2">
    <source>
        <dbReference type="ARBA" id="ARBA00022528"/>
    </source>
</evidence>
<feature type="binding site" evidence="6">
    <location>
        <position position="122"/>
    </location>
    <ligand>
        <name>chlorophyll a</name>
        <dbReference type="ChEBI" id="CHEBI:58416"/>
        <label>1</label>
    </ligand>
</feature>
<dbReference type="AlphaFoldDB" id="A0A383VI24"/>
<dbReference type="EMBL" id="FNXT01000565">
    <property type="protein sequence ID" value="SZX65165.1"/>
    <property type="molecule type" value="Genomic_DNA"/>
</dbReference>
<organism evidence="9 10">
    <name type="scientific">Tetradesmus obliquus</name>
    <name type="common">Green alga</name>
    <name type="synonym">Acutodesmus obliquus</name>
    <dbReference type="NCBI Taxonomy" id="3088"/>
    <lineage>
        <taxon>Eukaryota</taxon>
        <taxon>Viridiplantae</taxon>
        <taxon>Chlorophyta</taxon>
        <taxon>core chlorophytes</taxon>
        <taxon>Chlorophyceae</taxon>
        <taxon>CS clade</taxon>
        <taxon>Sphaeropleales</taxon>
        <taxon>Scenedesmaceae</taxon>
        <taxon>Tetradesmus</taxon>
    </lineage>
</organism>
<keyword evidence="7" id="KW-0472">Membrane</keyword>
<accession>A0A383VI24</accession>
<feature type="binding site" description="axial binding residue" evidence="6">
    <location>
        <position position="180"/>
    </location>
    <ligand>
        <name>chlorophyll b</name>
        <dbReference type="ChEBI" id="CHEBI:61721"/>
        <label>1</label>
    </ligand>
    <ligandPart>
        <name>Mg</name>
        <dbReference type="ChEBI" id="CHEBI:25107"/>
    </ligandPart>
</feature>
<feature type="transmembrane region" description="Helical" evidence="7">
    <location>
        <begin position="151"/>
        <end position="168"/>
    </location>
</feature>
<feature type="binding site" evidence="6">
    <location>
        <position position="285"/>
    </location>
    <ligand>
        <name>chlorophyll a</name>
        <dbReference type="ChEBI" id="CHEBI:58416"/>
        <label>1</label>
    </ligand>
</feature>
<dbReference type="STRING" id="3088.A0A383VI24"/>
<feature type="transmembrane region" description="Helical" evidence="7">
    <location>
        <begin position="120"/>
        <end position="139"/>
    </location>
</feature>
<feature type="binding site" evidence="6">
    <location>
        <position position="256"/>
    </location>
    <ligand>
        <name>chlorophyll a</name>
        <dbReference type="ChEBI" id="CHEBI:58416"/>
        <label>1</label>
    </ligand>
</feature>
<feature type="transmembrane region" description="Helical" evidence="7">
    <location>
        <begin position="257"/>
        <end position="275"/>
    </location>
</feature>
<protein>
    <recommendedName>
        <fullName evidence="7">Chlorophyll a-b binding protein, chloroplastic</fullName>
    </recommendedName>
</protein>
<feature type="binding site" description="axial binding residue" evidence="6">
    <location>
        <position position="124"/>
    </location>
    <ligand>
        <name>chlorophyll b</name>
        <dbReference type="ChEBI" id="CHEBI:61721"/>
        <label>1</label>
    </ligand>
    <ligandPart>
        <name>Mg</name>
        <dbReference type="ChEBI" id="CHEBI:25107"/>
    </ligandPart>
</feature>
<keyword evidence="7" id="KW-0604">Photosystem II</keyword>
<keyword evidence="2 7" id="KW-0150">Chloroplast</keyword>
<reference evidence="9 10" key="1">
    <citation type="submission" date="2016-10" db="EMBL/GenBank/DDBJ databases">
        <authorList>
            <person name="Cai Z."/>
        </authorList>
    </citation>
    <scope>NUCLEOTIDE SEQUENCE [LARGE SCALE GENOMIC DNA]</scope>
</reference>
<name>A0A383VI24_TETOB</name>
<evidence type="ECO:0000256" key="4">
    <source>
        <dbReference type="ARBA" id="ARBA00022640"/>
    </source>
</evidence>
<keyword evidence="4 7" id="KW-0934">Plastid</keyword>
<dbReference type="Pfam" id="PF00504">
    <property type="entry name" value="Chloroa_b-bind"/>
    <property type="match status" value="1"/>
</dbReference>
<dbReference type="GO" id="GO:0009535">
    <property type="term" value="C:chloroplast thylakoid membrane"/>
    <property type="evidence" value="ECO:0007669"/>
    <property type="project" value="UniProtKB-SubCell"/>
</dbReference>
<dbReference type="GO" id="GO:0016168">
    <property type="term" value="F:chlorophyll binding"/>
    <property type="evidence" value="ECO:0007669"/>
    <property type="project" value="UniProtKB-KW"/>
</dbReference>
<feature type="binding site" evidence="6">
    <location>
        <position position="253"/>
    </location>
    <ligand>
        <name>chlorophyll a</name>
        <dbReference type="ChEBI" id="CHEBI:58416"/>
        <label>1</label>
    </ligand>
</feature>
<feature type="compositionally biased region" description="Basic and acidic residues" evidence="8">
    <location>
        <begin position="66"/>
        <end position="79"/>
    </location>
</feature>
<dbReference type="GO" id="GO:0009765">
    <property type="term" value="P:photosynthesis, light harvesting"/>
    <property type="evidence" value="ECO:0007669"/>
    <property type="project" value="InterPro"/>
</dbReference>
<feature type="region of interest" description="Disordered" evidence="8">
    <location>
        <begin position="1"/>
        <end position="79"/>
    </location>
</feature>
<comment type="subcellular location">
    <subcellularLocation>
        <location evidence="7">Plastid</location>
        <location evidence="7">Chloroplast thylakoid membrane</location>
    </subcellularLocation>
</comment>
<feature type="binding site" evidence="6">
    <location>
        <position position="119"/>
    </location>
    <ligand>
        <name>chlorophyll a</name>
        <dbReference type="ChEBI" id="CHEBI:58416"/>
        <label>1</label>
    </ligand>
</feature>
<dbReference type="PANTHER" id="PTHR21649">
    <property type="entry name" value="CHLOROPHYLL A/B BINDING PROTEIN"/>
    <property type="match status" value="1"/>
</dbReference>
<dbReference type="GO" id="GO:0009523">
    <property type="term" value="C:photosystem II"/>
    <property type="evidence" value="ECO:0007669"/>
    <property type="project" value="UniProtKB-KW"/>
</dbReference>
<dbReference type="GO" id="GO:0009522">
    <property type="term" value="C:photosystem I"/>
    <property type="evidence" value="ECO:0007669"/>
    <property type="project" value="UniProtKB-KW"/>
</dbReference>
<keyword evidence="7" id="KW-0812">Transmembrane</keyword>
<dbReference type="InterPro" id="IPR022796">
    <property type="entry name" value="Chloroa_b-bind"/>
</dbReference>